<dbReference type="HOGENOM" id="CLU_035441_0_0_1"/>
<keyword evidence="2" id="KW-1185">Reference proteome</keyword>
<reference evidence="1 2" key="1">
    <citation type="journal article" date="2015" name="Genome Announc.">
        <title>Draft Genome Sequence and Gene Annotation of the Entomopathogenic Fungus Verticillium hemipterigenum.</title>
        <authorList>
            <person name="Horn F."/>
            <person name="Habel A."/>
            <person name="Scharf D.H."/>
            <person name="Dworschak J."/>
            <person name="Brakhage A.A."/>
            <person name="Guthke R."/>
            <person name="Hertweck C."/>
            <person name="Linde J."/>
        </authorList>
    </citation>
    <scope>NUCLEOTIDE SEQUENCE [LARGE SCALE GENOMIC DNA]</scope>
</reference>
<dbReference type="Proteomes" id="UP000039046">
    <property type="component" value="Unassembled WGS sequence"/>
</dbReference>
<dbReference type="PANTHER" id="PTHR33361">
    <property type="entry name" value="GLR0591 PROTEIN"/>
    <property type="match status" value="1"/>
</dbReference>
<name>A0A0A1TRZ7_9HYPO</name>
<dbReference type="PANTHER" id="PTHR33361:SF2">
    <property type="entry name" value="DUF885 DOMAIN-CONTAINING PROTEIN"/>
    <property type="match status" value="1"/>
</dbReference>
<sequence length="572" mass="65330">MATDTELAADAEWISISAPDEPVAAVAESMTDRVRRVDADIRDITEYYRVNVSPARRDVLQRYYAQELIKLSLVKFNSINQQDRADYLLLRNHLQRSAARLQAEWDTVLALGHFMPFADNIVLISEARERVDLVSAQSTAQHLDNVAKLAAQTTLRIKNGNLTTSKVNGYRLVKYAQNLKSALDELGVFYATYDPMFDWWASKPLKDAKAALDDYIQVASSVLAGIGPENGDEIIGEPIGREALLTELRVEMIAYSPDELVDIANNVFSWCEHQMKLASKDLGFGDDWKAALAHVKEQTVEPGKYPHFVRQLAREGADYVEQHNLLTVPPIAKSTSRVTMLDPEKQKVSPFFLGGPGILVAYPTVDMPHDLKQMVMRGNNRYFARATAFHELIPGHKMQEYSMARYNTHRKLFSTPFWTEGWALYWELLLWDRGDFFVSPEDKIGTLFWRMHRCARIIFSLSFHLGQMTPQECVDLLVNKVGHERSTAEAEVRRSFNGEWAPLYQCGYMLGALQLWALRGKVLASGRLTEKQFHDTVLRNGYMSIELVRAVLLDRELTADYKPQWRWYAKKK</sequence>
<dbReference type="EMBL" id="CDHN01000007">
    <property type="protein sequence ID" value="CEJ94823.1"/>
    <property type="molecule type" value="Genomic_DNA"/>
</dbReference>
<accession>A0A0A1TRZ7</accession>
<dbReference type="AlphaFoldDB" id="A0A0A1TRZ7"/>
<gene>
    <name evidence="1" type="ORF">VHEMI10332</name>
</gene>
<dbReference type="OrthoDB" id="5959877at2759"/>
<dbReference type="Pfam" id="PF05960">
    <property type="entry name" value="DUF885"/>
    <property type="match status" value="1"/>
</dbReference>
<protein>
    <recommendedName>
        <fullName evidence="3">X-Pro dipeptidyl-peptidase</fullName>
    </recommendedName>
</protein>
<evidence type="ECO:0000313" key="2">
    <source>
        <dbReference type="Proteomes" id="UP000039046"/>
    </source>
</evidence>
<evidence type="ECO:0008006" key="3">
    <source>
        <dbReference type="Google" id="ProtNLM"/>
    </source>
</evidence>
<dbReference type="InterPro" id="IPR010281">
    <property type="entry name" value="DUF885"/>
</dbReference>
<proteinExistence type="predicted"/>
<evidence type="ECO:0000313" key="1">
    <source>
        <dbReference type="EMBL" id="CEJ94823.1"/>
    </source>
</evidence>
<organism evidence="1 2">
    <name type="scientific">[Torrubiella] hemipterigena</name>
    <dbReference type="NCBI Taxonomy" id="1531966"/>
    <lineage>
        <taxon>Eukaryota</taxon>
        <taxon>Fungi</taxon>
        <taxon>Dikarya</taxon>
        <taxon>Ascomycota</taxon>
        <taxon>Pezizomycotina</taxon>
        <taxon>Sordariomycetes</taxon>
        <taxon>Hypocreomycetidae</taxon>
        <taxon>Hypocreales</taxon>
        <taxon>Clavicipitaceae</taxon>
        <taxon>Clavicipitaceae incertae sedis</taxon>
        <taxon>'Torrubiella' clade</taxon>
    </lineage>
</organism>